<dbReference type="AlphaFoldDB" id="A0A9D2RDT3"/>
<gene>
    <name evidence="1" type="ORF">H9910_09220</name>
</gene>
<protein>
    <recommendedName>
        <fullName evidence="3">Transcriptional regulator, AbiEi antitoxin, Type IV TA system</fullName>
    </recommendedName>
</protein>
<accession>A0A9D2RDT3</accession>
<evidence type="ECO:0000313" key="1">
    <source>
        <dbReference type="EMBL" id="HJD43168.1"/>
    </source>
</evidence>
<reference evidence="1" key="1">
    <citation type="journal article" date="2021" name="PeerJ">
        <title>Extensive microbial diversity within the chicken gut microbiome revealed by metagenomics and culture.</title>
        <authorList>
            <person name="Gilroy R."/>
            <person name="Ravi A."/>
            <person name="Getino M."/>
            <person name="Pursley I."/>
            <person name="Horton D.L."/>
            <person name="Alikhan N.F."/>
            <person name="Baker D."/>
            <person name="Gharbi K."/>
            <person name="Hall N."/>
            <person name="Watson M."/>
            <person name="Adriaenssens E.M."/>
            <person name="Foster-Nyarko E."/>
            <person name="Jarju S."/>
            <person name="Secka A."/>
            <person name="Antonio M."/>
            <person name="Oren A."/>
            <person name="Chaudhuri R.R."/>
            <person name="La Ragione R."/>
            <person name="Hildebrand F."/>
            <person name="Pallen M.J."/>
        </authorList>
    </citation>
    <scope>NUCLEOTIDE SEQUENCE</scope>
    <source>
        <strain evidence="1">ChiBcec15-3976</strain>
    </source>
</reference>
<proteinExistence type="predicted"/>
<dbReference type="Pfam" id="PF19570">
    <property type="entry name" value="DUF6088"/>
    <property type="match status" value="1"/>
</dbReference>
<comment type="caution">
    <text evidence="1">The sequence shown here is derived from an EMBL/GenBank/DDBJ whole genome shotgun (WGS) entry which is preliminary data.</text>
</comment>
<reference evidence="1" key="2">
    <citation type="submission" date="2021-04" db="EMBL/GenBank/DDBJ databases">
        <authorList>
            <person name="Gilroy R."/>
        </authorList>
    </citation>
    <scope>NUCLEOTIDE SEQUENCE</scope>
    <source>
        <strain evidence="1">ChiBcec15-3976</strain>
    </source>
</reference>
<evidence type="ECO:0000313" key="2">
    <source>
        <dbReference type="Proteomes" id="UP000823909"/>
    </source>
</evidence>
<dbReference type="EMBL" id="DWUU01000054">
    <property type="protein sequence ID" value="HJD43168.1"/>
    <property type="molecule type" value="Genomic_DNA"/>
</dbReference>
<dbReference type="Proteomes" id="UP000823909">
    <property type="component" value="Unassembled WGS sequence"/>
</dbReference>
<organism evidence="1 2">
    <name type="scientific">Candidatus Mediterraneibacter quadrami</name>
    <dbReference type="NCBI Taxonomy" id="2838684"/>
    <lineage>
        <taxon>Bacteria</taxon>
        <taxon>Bacillati</taxon>
        <taxon>Bacillota</taxon>
        <taxon>Clostridia</taxon>
        <taxon>Lachnospirales</taxon>
        <taxon>Lachnospiraceae</taxon>
        <taxon>Mediterraneibacter</taxon>
    </lineage>
</organism>
<sequence>MLYQYLKENYIQGEPIFTGDIDIPGMTEENLRYHLKKYTDSGIICRFEPGVYYFPKIDIFGERMVLSPDAVAVHKYILRRGKRVGYFSGYTLANRMGLSTQVPFTQEICSNYAPALVRKITIKNRQYILRRPVVEVTEENVLVLQFLDCLKDIEKCAEMDLEKCGKILTEYARKNAITKKRLDKYITNYPTKIYKAIYETEVEYVSS</sequence>
<dbReference type="InterPro" id="IPR045738">
    <property type="entry name" value="DUF6088"/>
</dbReference>
<name>A0A9D2RDT3_9FIRM</name>
<evidence type="ECO:0008006" key="3">
    <source>
        <dbReference type="Google" id="ProtNLM"/>
    </source>
</evidence>